<dbReference type="InterPro" id="IPR005828">
    <property type="entry name" value="MFS_sugar_transport-like"/>
</dbReference>
<dbReference type="PANTHER" id="PTHR48022">
    <property type="entry name" value="PLASTIDIC GLUCOSE TRANSPORTER 4"/>
    <property type="match status" value="1"/>
</dbReference>
<evidence type="ECO:0000259" key="9">
    <source>
        <dbReference type="PROSITE" id="PS50850"/>
    </source>
</evidence>
<evidence type="ECO:0000256" key="7">
    <source>
        <dbReference type="RuleBase" id="RU003346"/>
    </source>
</evidence>
<evidence type="ECO:0000256" key="1">
    <source>
        <dbReference type="ARBA" id="ARBA00004141"/>
    </source>
</evidence>
<accession>A0A9W5Z0Y4</accession>
<dbReference type="EMBL" id="BROQ01000207">
    <property type="protein sequence ID" value="GKZ27374.1"/>
    <property type="molecule type" value="Genomic_DNA"/>
</dbReference>
<feature type="transmembrane region" description="Helical" evidence="8">
    <location>
        <begin position="447"/>
        <end position="467"/>
    </location>
</feature>
<evidence type="ECO:0000313" key="10">
    <source>
        <dbReference type="EMBL" id="GKZ27374.1"/>
    </source>
</evidence>
<feature type="transmembrane region" description="Helical" evidence="8">
    <location>
        <begin position="225"/>
        <end position="245"/>
    </location>
</feature>
<dbReference type="PROSITE" id="PS50850">
    <property type="entry name" value="MFS"/>
    <property type="match status" value="1"/>
</dbReference>
<evidence type="ECO:0000256" key="6">
    <source>
        <dbReference type="ARBA" id="ARBA00023136"/>
    </source>
</evidence>
<reference evidence="10" key="1">
    <citation type="submission" date="2022-07" db="EMBL/GenBank/DDBJ databases">
        <title>Taxonomy of Aspergillus series Nigri: significant species reduction supported by multi-species coalescent approaches.</title>
        <authorList>
            <person name="Bian C."/>
            <person name="Kusuya Y."/>
            <person name="Sklenar F."/>
            <person name="D'hooge E."/>
            <person name="Yaguchi T."/>
            <person name="Takahashi H."/>
            <person name="Hubka V."/>
        </authorList>
    </citation>
    <scope>NUCLEOTIDE SEQUENCE</scope>
    <source>
        <strain evidence="10">CBS 733.88</strain>
    </source>
</reference>
<feature type="domain" description="Major facilitator superfamily (MFS) profile" evidence="9">
    <location>
        <begin position="56"/>
        <end position="501"/>
    </location>
</feature>
<dbReference type="PANTHER" id="PTHR48022:SF15">
    <property type="entry name" value="ALPHA-GLUCOSIDE TRANSPORTER, PUTATIVE (AFU_ORTHOLOGUE AFUA_5G00500)-RELATED"/>
    <property type="match status" value="1"/>
</dbReference>
<dbReference type="NCBIfam" id="TIGR00879">
    <property type="entry name" value="SP"/>
    <property type="match status" value="1"/>
</dbReference>
<feature type="transmembrane region" description="Helical" evidence="8">
    <location>
        <begin position="105"/>
        <end position="125"/>
    </location>
</feature>
<feature type="transmembrane region" description="Helical" evidence="8">
    <location>
        <begin position="192"/>
        <end position="213"/>
    </location>
</feature>
<feature type="transmembrane region" description="Helical" evidence="8">
    <location>
        <begin position="314"/>
        <end position="336"/>
    </location>
</feature>
<comment type="similarity">
    <text evidence="2 7">Belongs to the major facilitator superfamily. Sugar transporter (TC 2.A.1.1) family.</text>
</comment>
<name>A0A9W5Z0Y4_9EURO</name>
<dbReference type="InterPro" id="IPR005829">
    <property type="entry name" value="Sugar_transporter_CS"/>
</dbReference>
<comment type="caution">
    <text evidence="10">The sequence shown here is derived from an EMBL/GenBank/DDBJ whole genome shotgun (WGS) entry which is preliminary data.</text>
</comment>
<protein>
    <recommendedName>
        <fullName evidence="9">Major facilitator superfamily (MFS) profile domain-containing protein</fullName>
    </recommendedName>
</protein>
<feature type="transmembrane region" description="Helical" evidence="8">
    <location>
        <begin position="132"/>
        <end position="151"/>
    </location>
</feature>
<dbReference type="Gene3D" id="1.20.1250.20">
    <property type="entry name" value="MFS general substrate transporter like domains"/>
    <property type="match status" value="1"/>
</dbReference>
<keyword evidence="3 7" id="KW-0813">Transport</keyword>
<feature type="transmembrane region" description="Helical" evidence="8">
    <location>
        <begin position="378"/>
        <end position="401"/>
    </location>
</feature>
<dbReference type="PROSITE" id="PS00216">
    <property type="entry name" value="SUGAR_TRANSPORT_1"/>
    <property type="match status" value="1"/>
</dbReference>
<feature type="transmembrane region" description="Helical" evidence="8">
    <location>
        <begin position="413"/>
        <end position="435"/>
    </location>
</feature>
<dbReference type="InterPro" id="IPR003663">
    <property type="entry name" value="Sugar/inositol_transpt"/>
</dbReference>
<evidence type="ECO:0000256" key="2">
    <source>
        <dbReference type="ARBA" id="ARBA00010992"/>
    </source>
</evidence>
<dbReference type="Proteomes" id="UP001143548">
    <property type="component" value="Unassembled WGS sequence"/>
</dbReference>
<evidence type="ECO:0000256" key="3">
    <source>
        <dbReference type="ARBA" id="ARBA00022448"/>
    </source>
</evidence>
<feature type="transmembrane region" description="Helical" evidence="8">
    <location>
        <begin position="479"/>
        <end position="497"/>
    </location>
</feature>
<feature type="transmembrane region" description="Helical" evidence="8">
    <location>
        <begin position="348"/>
        <end position="366"/>
    </location>
</feature>
<dbReference type="AlphaFoldDB" id="A0A9W5Z0Y4"/>
<dbReference type="InterPro" id="IPR036259">
    <property type="entry name" value="MFS_trans_sf"/>
</dbReference>
<evidence type="ECO:0000256" key="5">
    <source>
        <dbReference type="ARBA" id="ARBA00022989"/>
    </source>
</evidence>
<proteinExistence type="inferred from homology"/>
<dbReference type="InterPro" id="IPR050360">
    <property type="entry name" value="MFS_Sugar_Transporters"/>
</dbReference>
<dbReference type="FunFam" id="1.20.1250.20:FF:000078">
    <property type="entry name" value="MFS maltose transporter, putative"/>
    <property type="match status" value="1"/>
</dbReference>
<evidence type="ECO:0000313" key="11">
    <source>
        <dbReference type="Proteomes" id="UP001143548"/>
    </source>
</evidence>
<comment type="subcellular location">
    <subcellularLocation>
        <location evidence="1">Membrane</location>
        <topology evidence="1">Multi-pass membrane protein</topology>
    </subcellularLocation>
</comment>
<keyword evidence="5 8" id="KW-1133">Transmembrane helix</keyword>
<keyword evidence="4 8" id="KW-0812">Transmembrane</keyword>
<dbReference type="GO" id="GO:0016020">
    <property type="term" value="C:membrane"/>
    <property type="evidence" value="ECO:0007669"/>
    <property type="project" value="UniProtKB-SubCell"/>
</dbReference>
<dbReference type="GO" id="GO:0005351">
    <property type="term" value="F:carbohydrate:proton symporter activity"/>
    <property type="evidence" value="ECO:0007669"/>
    <property type="project" value="TreeGrafter"/>
</dbReference>
<gene>
    <name evidence="10" type="ORF">AbraCBS73388_004481</name>
</gene>
<organism evidence="10 11">
    <name type="scientific">Aspergillus brasiliensis</name>
    <dbReference type="NCBI Taxonomy" id="319629"/>
    <lineage>
        <taxon>Eukaryota</taxon>
        <taxon>Fungi</taxon>
        <taxon>Dikarya</taxon>
        <taxon>Ascomycota</taxon>
        <taxon>Pezizomycotina</taxon>
        <taxon>Eurotiomycetes</taxon>
        <taxon>Eurotiomycetidae</taxon>
        <taxon>Eurotiales</taxon>
        <taxon>Aspergillaceae</taxon>
        <taxon>Aspergillus</taxon>
        <taxon>Aspergillus subgen. Circumdati</taxon>
    </lineage>
</organism>
<dbReference type="SUPFAM" id="SSF103473">
    <property type="entry name" value="MFS general substrate transporter"/>
    <property type="match status" value="1"/>
</dbReference>
<keyword evidence="6 8" id="KW-0472">Membrane</keyword>
<sequence length="521" mass="56808">MQEKAKVPLADVTPDQGNGIYIDIPAMPSFGEQARGLWNSKRAVGAGKPKNLTELTALACSSAATLVGYDLTLLGSIIANEQFIIQFGVYDPSLRQWTLPAIRQTIWTIVQFISAVMGAVIVGYLSDRLGRLICLYGTVVLTIVGALVELFSPNWKIWVIGKLLMGCSMGFMQSTVPSCVSELAPVHMRGFLLSLFQFWIILGTFLAACVLEGTSTVDGPWSWKAAIASQFGISLICLLLLFCLVPESPYYLARQGRIESARKVLLILRGPELSYNADEDLDTIVRTIEQEQQAAADSGSYTECFVGVDRRRTFVACLPIAMQQFMGFPLCGNYLSYFLELAGLKNSFLVQVISSLLSLFAILVAFTMIERVGRRLQLLIGCCMMLPCLLGLGILGLVNYGSAANGRGLSGLAILWSIFYYFSCGAVGWTILGEVSSTRLRTKTSSIAVSVNALINMAWAIAVPYLINADEADLGPKSAFIFLGTGAILCVIAFFSVPETKGKTFEQLNYLFAQRTSARKF</sequence>
<evidence type="ECO:0000256" key="4">
    <source>
        <dbReference type="ARBA" id="ARBA00022692"/>
    </source>
</evidence>
<evidence type="ECO:0000256" key="8">
    <source>
        <dbReference type="SAM" id="Phobius"/>
    </source>
</evidence>
<feature type="transmembrane region" description="Helical" evidence="8">
    <location>
        <begin position="157"/>
        <end position="180"/>
    </location>
</feature>
<dbReference type="InterPro" id="IPR020846">
    <property type="entry name" value="MFS_dom"/>
</dbReference>
<dbReference type="Pfam" id="PF00083">
    <property type="entry name" value="Sugar_tr"/>
    <property type="match status" value="1"/>
</dbReference>